<dbReference type="EMBL" id="CM041537">
    <property type="protein sequence ID" value="KAI3370130.1"/>
    <property type="molecule type" value="Genomic_DNA"/>
</dbReference>
<accession>A0ACB8WQ03</accession>
<organism evidence="1 2">
    <name type="scientific">Scortum barcoo</name>
    <name type="common">barcoo grunter</name>
    <dbReference type="NCBI Taxonomy" id="214431"/>
    <lineage>
        <taxon>Eukaryota</taxon>
        <taxon>Metazoa</taxon>
        <taxon>Chordata</taxon>
        <taxon>Craniata</taxon>
        <taxon>Vertebrata</taxon>
        <taxon>Euteleostomi</taxon>
        <taxon>Actinopterygii</taxon>
        <taxon>Neopterygii</taxon>
        <taxon>Teleostei</taxon>
        <taxon>Neoteleostei</taxon>
        <taxon>Acanthomorphata</taxon>
        <taxon>Eupercaria</taxon>
        <taxon>Centrarchiformes</taxon>
        <taxon>Terapontoidei</taxon>
        <taxon>Terapontidae</taxon>
        <taxon>Scortum</taxon>
    </lineage>
</organism>
<evidence type="ECO:0000313" key="2">
    <source>
        <dbReference type="Proteomes" id="UP000831701"/>
    </source>
</evidence>
<name>A0ACB8WQ03_9TELE</name>
<proteinExistence type="predicted"/>
<dbReference type="Proteomes" id="UP000831701">
    <property type="component" value="Chromosome 7"/>
</dbReference>
<evidence type="ECO:0000313" key="1">
    <source>
        <dbReference type="EMBL" id="KAI3370130.1"/>
    </source>
</evidence>
<comment type="caution">
    <text evidence="1">The sequence shown here is derived from an EMBL/GenBank/DDBJ whole genome shotgun (WGS) entry which is preliminary data.</text>
</comment>
<protein>
    <submittedName>
        <fullName evidence="1">Uncharacterized protein</fullName>
    </submittedName>
</protein>
<keyword evidence="2" id="KW-1185">Reference proteome</keyword>
<gene>
    <name evidence="1" type="ORF">L3Q82_024921</name>
</gene>
<reference evidence="1" key="1">
    <citation type="submission" date="2022-04" db="EMBL/GenBank/DDBJ databases">
        <title>Jade perch genome.</title>
        <authorList>
            <person name="Chao B."/>
        </authorList>
    </citation>
    <scope>NUCLEOTIDE SEQUENCE</scope>
    <source>
        <strain evidence="1">CB-2022</strain>
    </source>
</reference>
<sequence length="409" mass="45829">LLPAGGRGGLLDEDPRSDWLVRTRVAVSGCGARSRKKEESDSERLTLKHLEPGDTSDRSGTFFPLHETVNSLWTEADTLQLCLRDSSDCLREQMRYMMRSLQDLKQLPKVCPARPLAPISTQLPALVRHSAVARACQQRALQREQRTRLRTSDASTASTYDSACCLASPLEEEEEEDDSSSRLGLSLRLGLGSPCSQKSLEFDSGYSEASWQDDGLVLRRTRNVRVSSSACLRTNRAPSGRIRPKSTSDACLETWTSFEVSDPEDWTNSLLTRGRNRQPLVLGDNSFADLIQNWMDLPDCPEPAELKQNPKHRLGKGFFMNMRRKLAGFSKSVEDRVRMRSTESSHINRAANAPKRLSCPVVATQAKVPFFHQSHLGINELDKDFYHFAALMKSGSRQPIICKDIIGYV</sequence>
<feature type="non-terminal residue" evidence="1">
    <location>
        <position position="1"/>
    </location>
</feature>